<evidence type="ECO:0008006" key="4">
    <source>
        <dbReference type="Google" id="ProtNLM"/>
    </source>
</evidence>
<feature type="transmembrane region" description="Helical" evidence="1">
    <location>
        <begin position="199"/>
        <end position="220"/>
    </location>
</feature>
<dbReference type="Proteomes" id="UP000460561">
    <property type="component" value="Unassembled WGS sequence"/>
</dbReference>
<dbReference type="Pfam" id="PF03929">
    <property type="entry name" value="PepSY_TM"/>
    <property type="match status" value="1"/>
</dbReference>
<keyword evidence="1" id="KW-0812">Transmembrane</keyword>
<keyword evidence="1" id="KW-1133">Transmembrane helix</keyword>
<feature type="transmembrane region" description="Helical" evidence="1">
    <location>
        <begin position="142"/>
        <end position="164"/>
    </location>
</feature>
<accession>A0A845ABR3</accession>
<dbReference type="OrthoDB" id="9776609at2"/>
<evidence type="ECO:0000313" key="3">
    <source>
        <dbReference type="Proteomes" id="UP000460561"/>
    </source>
</evidence>
<comment type="caution">
    <text evidence="2">The sequence shown here is derived from an EMBL/GenBank/DDBJ whole genome shotgun (WGS) entry which is preliminary data.</text>
</comment>
<dbReference type="PANTHER" id="PTHR34219">
    <property type="entry name" value="IRON-REGULATED INNER MEMBRANE PROTEIN-RELATED"/>
    <property type="match status" value="1"/>
</dbReference>
<reference evidence="2 3" key="1">
    <citation type="submission" date="2019-12" db="EMBL/GenBank/DDBJ databases">
        <title>Genomic-based taxomic classification of the family Erythrobacteraceae.</title>
        <authorList>
            <person name="Xu L."/>
        </authorList>
    </citation>
    <scope>NUCLEOTIDE SEQUENCE [LARGE SCALE GENOMIC DNA]</scope>
    <source>
        <strain evidence="2 3">DSM 18604</strain>
    </source>
</reference>
<dbReference type="PANTHER" id="PTHR34219:SF3">
    <property type="entry name" value="BLL7967 PROTEIN"/>
    <property type="match status" value="1"/>
</dbReference>
<evidence type="ECO:0000313" key="2">
    <source>
        <dbReference type="EMBL" id="MXP26947.1"/>
    </source>
</evidence>
<proteinExistence type="predicted"/>
<dbReference type="RefSeq" id="WP_160740150.1">
    <property type="nucleotide sequence ID" value="NZ_WTYQ01000005.1"/>
</dbReference>
<name>A0A845ABR3_9SPHN</name>
<dbReference type="AlphaFoldDB" id="A0A845ABR3"/>
<sequence>MSGAQKSQPRGYRRLIAQSLRAHSLLGLVLGALIYQVCLTGTLSMLAPEWKRWEQPDAARVEAGDARAFAAALTAGVEQAGDSNATVMVFGPTDDLPRMRVRVPGVLDSWTDAKGTPVASAITPWTTFLVSLHDSLHLRFPWGRLLIAISGVALLAAIGTGVLAHSRIFKDAFRLRLGGSPRLEAADLHNRMSVWALPFHTAIALTGAALALVAIAWPLLGLLEDNADELYGPPAEAALHMAETPPDIAAMIDEVERQAAPARVNFLLVQRAGSRDPVIEIGTDAPRDLANGEAWHPTGDGSSFVKSGFTDGSAGKQIQAALYPLHVGKFGGLPMRLLYVFLGLALCWITATGMTIWFERRRSKGQRSAILERLWCAILWGQPLALSTSALIAAMDLVSPAEAYAGMTLLTLLVSASPLRLPRLSMGLRLLTLIAIAAACLAHLAQFGWAAMDPLARWMNVSLLVVALVAGAALAWKLFRSNSVLPA</sequence>
<evidence type="ECO:0000256" key="1">
    <source>
        <dbReference type="SAM" id="Phobius"/>
    </source>
</evidence>
<feature type="transmembrane region" description="Helical" evidence="1">
    <location>
        <begin position="370"/>
        <end position="395"/>
    </location>
</feature>
<feature type="transmembrane region" description="Helical" evidence="1">
    <location>
        <begin position="20"/>
        <end position="47"/>
    </location>
</feature>
<feature type="transmembrane region" description="Helical" evidence="1">
    <location>
        <begin position="401"/>
        <end position="419"/>
    </location>
</feature>
<keyword evidence="1" id="KW-0472">Membrane</keyword>
<keyword evidence="3" id="KW-1185">Reference proteome</keyword>
<feature type="transmembrane region" description="Helical" evidence="1">
    <location>
        <begin position="458"/>
        <end position="479"/>
    </location>
</feature>
<dbReference type="EMBL" id="WTYQ01000005">
    <property type="protein sequence ID" value="MXP26947.1"/>
    <property type="molecule type" value="Genomic_DNA"/>
</dbReference>
<feature type="transmembrane region" description="Helical" evidence="1">
    <location>
        <begin position="431"/>
        <end position="452"/>
    </location>
</feature>
<organism evidence="2 3">
    <name type="scientific">Altericroceibacterium indicum</name>
    <dbReference type="NCBI Taxonomy" id="374177"/>
    <lineage>
        <taxon>Bacteria</taxon>
        <taxon>Pseudomonadati</taxon>
        <taxon>Pseudomonadota</taxon>
        <taxon>Alphaproteobacteria</taxon>
        <taxon>Sphingomonadales</taxon>
        <taxon>Erythrobacteraceae</taxon>
        <taxon>Altericroceibacterium</taxon>
    </lineage>
</organism>
<protein>
    <recommendedName>
        <fullName evidence="4">PepSY domain-containing protein</fullName>
    </recommendedName>
</protein>
<dbReference type="InterPro" id="IPR005625">
    <property type="entry name" value="PepSY-ass_TM"/>
</dbReference>
<gene>
    <name evidence="2" type="ORF">GRI39_12980</name>
</gene>
<feature type="transmembrane region" description="Helical" evidence="1">
    <location>
        <begin position="337"/>
        <end position="358"/>
    </location>
</feature>